<dbReference type="WBParaSite" id="HCON_00107100-00001">
    <property type="protein sequence ID" value="HCON_00107100-00001"/>
    <property type="gene ID" value="HCON_00107100"/>
</dbReference>
<dbReference type="AlphaFoldDB" id="A0A7I5EAN8"/>
<evidence type="ECO:0000313" key="2">
    <source>
        <dbReference type="WBParaSite" id="HCON_00107100-00001"/>
    </source>
</evidence>
<name>A0A7I5EAN8_HAECO</name>
<sequence length="111" mass="11878">MDVPNSGSKLATTCAAKKLVSIRLTGKFPAIEFDEESNGQTLRLYQSSPAQIQQLIGHNIAASSLVEAYGSSSTVDRSNFKSTLIGRPDIGASWGEKSPFLNLAIQILHVS</sequence>
<evidence type="ECO:0000313" key="1">
    <source>
        <dbReference type="Proteomes" id="UP000025227"/>
    </source>
</evidence>
<reference evidence="2" key="1">
    <citation type="submission" date="2020-12" db="UniProtKB">
        <authorList>
            <consortium name="WormBaseParasite"/>
        </authorList>
    </citation>
    <scope>IDENTIFICATION</scope>
    <source>
        <strain evidence="2">MHco3</strain>
    </source>
</reference>
<proteinExistence type="predicted"/>
<protein>
    <submittedName>
        <fullName evidence="2">KTSC domain-containing protein</fullName>
    </submittedName>
</protein>
<accession>A0A7I5EAN8</accession>
<organism evidence="1 2">
    <name type="scientific">Haemonchus contortus</name>
    <name type="common">Barber pole worm</name>
    <dbReference type="NCBI Taxonomy" id="6289"/>
    <lineage>
        <taxon>Eukaryota</taxon>
        <taxon>Metazoa</taxon>
        <taxon>Ecdysozoa</taxon>
        <taxon>Nematoda</taxon>
        <taxon>Chromadorea</taxon>
        <taxon>Rhabditida</taxon>
        <taxon>Rhabditina</taxon>
        <taxon>Rhabditomorpha</taxon>
        <taxon>Strongyloidea</taxon>
        <taxon>Trichostrongylidae</taxon>
        <taxon>Haemonchus</taxon>
    </lineage>
</organism>
<keyword evidence="1" id="KW-1185">Reference proteome</keyword>
<dbReference type="Proteomes" id="UP000025227">
    <property type="component" value="Unplaced"/>
</dbReference>